<evidence type="ECO:0000259" key="2">
    <source>
        <dbReference type="Pfam" id="PF08028"/>
    </source>
</evidence>
<dbReference type="InterPro" id="IPR037069">
    <property type="entry name" value="AcylCoA_DH/ox_N_sf"/>
</dbReference>
<dbReference type="Gene3D" id="2.40.110.10">
    <property type="entry name" value="Butyryl-CoA Dehydrogenase, subunit A, domain 2"/>
    <property type="match status" value="1"/>
</dbReference>
<reference evidence="3" key="1">
    <citation type="submission" date="2024-04" db="EMBL/GenBank/DDBJ databases">
        <title>Mariniflexile litorale, isolated from the shallow sediments of the Sea of Japan.</title>
        <authorList>
            <person name="Romanenko L."/>
            <person name="Isaeva M."/>
        </authorList>
    </citation>
    <scope>NUCLEOTIDE SEQUENCE [LARGE SCALE GENOMIC DNA]</scope>
    <source>
        <strain evidence="3">KMM 9835</strain>
    </source>
</reference>
<dbReference type="RefSeq" id="WP_308990845.1">
    <property type="nucleotide sequence ID" value="NZ_CP155618.1"/>
</dbReference>
<dbReference type="InterPro" id="IPR009100">
    <property type="entry name" value="AcylCoA_DH/oxidase_NM_dom_sf"/>
</dbReference>
<dbReference type="GO" id="GO:0050660">
    <property type="term" value="F:flavin adenine dinucleotide binding"/>
    <property type="evidence" value="ECO:0007669"/>
    <property type="project" value="InterPro"/>
</dbReference>
<dbReference type="KEGG" id="mlil:QLS71_012560"/>
<dbReference type="Gene3D" id="1.10.540.10">
    <property type="entry name" value="Acyl-CoA dehydrogenase/oxidase, N-terminal domain"/>
    <property type="match status" value="1"/>
</dbReference>
<evidence type="ECO:0000256" key="1">
    <source>
        <dbReference type="ARBA" id="ARBA00023002"/>
    </source>
</evidence>
<organism evidence="3 4">
    <name type="scientific">Mariniflexile litorale</name>
    <dbReference type="NCBI Taxonomy" id="3045158"/>
    <lineage>
        <taxon>Bacteria</taxon>
        <taxon>Pseudomonadati</taxon>
        <taxon>Bacteroidota</taxon>
        <taxon>Flavobacteriia</taxon>
        <taxon>Flavobacteriales</taxon>
        <taxon>Flavobacteriaceae</taxon>
        <taxon>Mariniflexile</taxon>
    </lineage>
</organism>
<gene>
    <name evidence="3" type="ORF">QLS71_012560</name>
</gene>
<name>A0AAU7EBZ3_9FLAO</name>
<feature type="domain" description="Acyl-CoA dehydrogenase C-terminal" evidence="2">
    <location>
        <begin position="257"/>
        <end position="333"/>
    </location>
</feature>
<accession>A0AAU7EBZ3</accession>
<keyword evidence="4" id="KW-1185">Reference proteome</keyword>
<dbReference type="EMBL" id="CP155618">
    <property type="protein sequence ID" value="XBL13155.1"/>
    <property type="molecule type" value="Genomic_DNA"/>
</dbReference>
<dbReference type="InterPro" id="IPR013107">
    <property type="entry name" value="Acyl-CoA_DH_C"/>
</dbReference>
<evidence type="ECO:0000313" key="3">
    <source>
        <dbReference type="EMBL" id="XBL13155.1"/>
    </source>
</evidence>
<dbReference type="GO" id="GO:0016627">
    <property type="term" value="F:oxidoreductase activity, acting on the CH-CH group of donors"/>
    <property type="evidence" value="ECO:0007669"/>
    <property type="project" value="InterPro"/>
</dbReference>
<dbReference type="AlphaFoldDB" id="A0AAU7EBZ3"/>
<dbReference type="SUPFAM" id="SSF56645">
    <property type="entry name" value="Acyl-CoA dehydrogenase NM domain-like"/>
    <property type="match status" value="1"/>
</dbReference>
<sequence>MNTAPSKPIILEAPVFSPEVLKWISENNFWSLWVPKTYNGLESTLTEGLQKLQTLAKTDGSLGWTVTLCSGANYFIGNLQPEAANHLFLTSNKPVCFGGSGGVFGNAEKQGDNYTISGEWHYATGAPYLSHFTLNAKIMADGKEVLNEDDMPLVYSFVIPKEAVTIIENWNTMGLKATATHSFKVDAVVVSSKYAFVYNTFYLPQPIFKIPFSVFADLTLWVNYIGMAEHYLEEASIILEKEILEPFNSLLNKINQQIYKFAEDIEVCTNNETVITEAYIETIHVTASASVKDISHAILNIHPFLGIKACSQQHVLNRIFRDYFTATQHHVFSGR</sequence>
<dbReference type="Pfam" id="PF08028">
    <property type="entry name" value="Acyl-CoA_dh_2"/>
    <property type="match status" value="1"/>
</dbReference>
<keyword evidence="1" id="KW-0560">Oxidoreductase</keyword>
<proteinExistence type="predicted"/>
<dbReference type="Proteomes" id="UP001224325">
    <property type="component" value="Chromosome"/>
</dbReference>
<evidence type="ECO:0000313" key="4">
    <source>
        <dbReference type="Proteomes" id="UP001224325"/>
    </source>
</evidence>
<protein>
    <submittedName>
        <fullName evidence="3">Acyl-CoA dehydrogenase</fullName>
    </submittedName>
</protein>
<dbReference type="InterPro" id="IPR046373">
    <property type="entry name" value="Acyl-CoA_Oxase/DH_mid-dom_sf"/>
</dbReference>